<dbReference type="EMBL" id="FSRG01000003">
    <property type="protein sequence ID" value="SIN74754.1"/>
    <property type="molecule type" value="Genomic_DNA"/>
</dbReference>
<dbReference type="Pfam" id="PF00106">
    <property type="entry name" value="adh_short"/>
    <property type="match status" value="1"/>
</dbReference>
<evidence type="ECO:0000313" key="3">
    <source>
        <dbReference type="EMBL" id="SIN74754.1"/>
    </source>
</evidence>
<comment type="similarity">
    <text evidence="1">Belongs to the short-chain dehydrogenases/reductases (SDR) family.</text>
</comment>
<dbReference type="OrthoDB" id="658698at2"/>
<proteinExistence type="inferred from homology"/>
<accession>A0A1N6DVN9</accession>
<gene>
    <name evidence="3" type="ORF">SAMN02745161_0512</name>
</gene>
<dbReference type="RefSeq" id="WP_074215379.1">
    <property type="nucleotide sequence ID" value="NZ_FSRG01000003.1"/>
</dbReference>
<dbReference type="InterPro" id="IPR002347">
    <property type="entry name" value="SDR_fam"/>
</dbReference>
<keyword evidence="2" id="KW-0560">Oxidoreductase</keyword>
<dbReference type="GO" id="GO:0016491">
    <property type="term" value="F:oxidoreductase activity"/>
    <property type="evidence" value="ECO:0007669"/>
    <property type="project" value="UniProtKB-KW"/>
</dbReference>
<reference evidence="4" key="1">
    <citation type="submission" date="2016-11" db="EMBL/GenBank/DDBJ databases">
        <authorList>
            <person name="Varghese N."/>
            <person name="Submissions S."/>
        </authorList>
    </citation>
    <scope>NUCLEOTIDE SEQUENCE [LARGE SCALE GENOMIC DNA]</scope>
    <source>
        <strain evidence="4">DSM 17456</strain>
    </source>
</reference>
<keyword evidence="4" id="KW-1185">Reference proteome</keyword>
<dbReference type="PRINTS" id="PR00081">
    <property type="entry name" value="GDHRDH"/>
</dbReference>
<dbReference type="SUPFAM" id="SSF51735">
    <property type="entry name" value="NAD(P)-binding Rossmann-fold domains"/>
    <property type="match status" value="1"/>
</dbReference>
<evidence type="ECO:0000256" key="2">
    <source>
        <dbReference type="ARBA" id="ARBA00023002"/>
    </source>
</evidence>
<dbReference type="PANTHER" id="PTHR44196">
    <property type="entry name" value="DEHYDROGENASE/REDUCTASE SDR FAMILY MEMBER 7B"/>
    <property type="match status" value="1"/>
</dbReference>
<dbReference type="AlphaFoldDB" id="A0A1N6DVN9"/>
<dbReference type="PANTHER" id="PTHR44196:SF1">
    <property type="entry name" value="DEHYDROGENASE_REDUCTASE SDR FAMILY MEMBER 7B"/>
    <property type="match status" value="1"/>
</dbReference>
<dbReference type="PROSITE" id="PS00061">
    <property type="entry name" value="ADH_SHORT"/>
    <property type="match status" value="1"/>
</dbReference>
<evidence type="ECO:0000256" key="1">
    <source>
        <dbReference type="ARBA" id="ARBA00006484"/>
    </source>
</evidence>
<dbReference type="Proteomes" id="UP000184694">
    <property type="component" value="Unassembled WGS sequence"/>
</dbReference>
<name>A0A1N6DVN9_9BACT</name>
<dbReference type="GO" id="GO:0016020">
    <property type="term" value="C:membrane"/>
    <property type="evidence" value="ECO:0007669"/>
    <property type="project" value="TreeGrafter"/>
</dbReference>
<dbReference type="InterPro" id="IPR036291">
    <property type="entry name" value="NAD(P)-bd_dom_sf"/>
</dbReference>
<dbReference type="Gene3D" id="3.40.50.720">
    <property type="entry name" value="NAD(P)-binding Rossmann-like Domain"/>
    <property type="match status" value="1"/>
</dbReference>
<organism evidence="3 4">
    <name type="scientific">Halodesulfovibrio marinisediminis DSM 17456</name>
    <dbReference type="NCBI Taxonomy" id="1121457"/>
    <lineage>
        <taxon>Bacteria</taxon>
        <taxon>Pseudomonadati</taxon>
        <taxon>Thermodesulfobacteriota</taxon>
        <taxon>Desulfovibrionia</taxon>
        <taxon>Desulfovibrionales</taxon>
        <taxon>Desulfovibrionaceae</taxon>
        <taxon>Halodesulfovibrio</taxon>
    </lineage>
</organism>
<dbReference type="STRING" id="1121457.SAMN02745161_0512"/>
<protein>
    <submittedName>
        <fullName evidence="3">Short-chain dehydrogenase</fullName>
    </submittedName>
</protein>
<evidence type="ECO:0000313" key="4">
    <source>
        <dbReference type="Proteomes" id="UP000184694"/>
    </source>
</evidence>
<sequence length="257" mass="28343">MQHVQTIWLTGATSGIGEALVTKFIAEGKRVALTARNAQKLSEMISQFNAEGKLMYVAADVRNEDALRGAYELVREKWGVPDLVMANAGTHINMPASQISIEACRQLFEINLYGAVNTLLVALPDMLERGSGHLVGVGSLSSYRGLPWAAAYGATKAGLNNFLQSLRFDVEPYGLTVTAVNPGFVKTQLTDLNPFPMPLIISSERAAEYIWDGLSRKKMEIHFPPLFSWACKAMRVLPYPLYHMLIRRITGSGNRRG</sequence>
<dbReference type="InterPro" id="IPR020904">
    <property type="entry name" value="Sc_DH/Rdtase_CS"/>
</dbReference>